<keyword evidence="3" id="KW-0378">Hydrolase</keyword>
<evidence type="ECO:0000313" key="4">
    <source>
        <dbReference type="Proteomes" id="UP000000844"/>
    </source>
</evidence>
<dbReference type="HOGENOM" id="CLU_020336_13_2_11"/>
<dbReference type="EMBL" id="CP001778">
    <property type="protein sequence ID" value="ADD44234.1"/>
    <property type="molecule type" value="Genomic_DNA"/>
</dbReference>
<dbReference type="InterPro" id="IPR000073">
    <property type="entry name" value="AB_hydrolase_1"/>
</dbReference>
<feature type="domain" description="AB hydrolase-1" evidence="2">
    <location>
        <begin position="50"/>
        <end position="300"/>
    </location>
</feature>
<dbReference type="Gene3D" id="3.40.50.1820">
    <property type="entry name" value="alpha/beta hydrolase"/>
    <property type="match status" value="1"/>
</dbReference>
<keyword evidence="4" id="KW-1185">Reference proteome</keyword>
<dbReference type="InterPro" id="IPR029058">
    <property type="entry name" value="AB_hydrolase_fold"/>
</dbReference>
<dbReference type="eggNOG" id="COG2267">
    <property type="taxonomic scope" value="Bacteria"/>
</dbReference>
<dbReference type="PANTHER" id="PTHR46438">
    <property type="entry name" value="ALPHA/BETA-HYDROLASES SUPERFAMILY PROTEIN"/>
    <property type="match status" value="1"/>
</dbReference>
<dbReference type="PRINTS" id="PR00111">
    <property type="entry name" value="ABHYDROLASE"/>
</dbReference>
<evidence type="ECO:0000259" key="2">
    <source>
        <dbReference type="Pfam" id="PF00561"/>
    </source>
</evidence>
<evidence type="ECO:0000313" key="3">
    <source>
        <dbReference type="EMBL" id="ADD44234.1"/>
    </source>
</evidence>
<organism evidence="3 4">
    <name type="scientific">Stackebrandtia nassauensis (strain DSM 44728 / CIP 108903 / NRRL B-16338 / NBRC 102104 / LLR-40K-21)</name>
    <dbReference type="NCBI Taxonomy" id="446470"/>
    <lineage>
        <taxon>Bacteria</taxon>
        <taxon>Bacillati</taxon>
        <taxon>Actinomycetota</taxon>
        <taxon>Actinomycetes</taxon>
        <taxon>Glycomycetales</taxon>
        <taxon>Glycomycetaceae</taxon>
        <taxon>Stackebrandtia</taxon>
    </lineage>
</organism>
<sequence>MKRANLAPESAVRSLQRLAPPWPGREHRVGQQRLFVRETPATSDDAEPALYVHGLGGSSQNWTDLADVLSDRFAGQAIDLPGFGHSEPTARYTIPALAQQVAAWITQSGRGPVHLIGNSLGGAISVYVAATRPHLVRTLTLISPAMPFADVRRSTQSRLLPLLALPRADRIAARAMAGLSPEKIVEQVVANCWAEPDTVPPQRRVEAIAEVRRRLNVPWNTQVYVRTFRSLVGHFLQSYLPGSSSLWRLATQVTAPTLVIWGKQDRLVDVRLAPQVARAVTDSRLLILDRVGHVAMMERPEVTGRAVVGMLDELEAAEPYTDADVLG</sequence>
<dbReference type="Proteomes" id="UP000000844">
    <property type="component" value="Chromosome"/>
</dbReference>
<dbReference type="OrthoDB" id="5495375at2"/>
<proteinExistence type="predicted"/>
<reference evidence="3 4" key="1">
    <citation type="journal article" date="2009" name="Stand. Genomic Sci.">
        <title>Complete genome sequence of Stackebrandtia nassauensis type strain (LLR-40K-21).</title>
        <authorList>
            <person name="Munk C."/>
            <person name="Lapidus A."/>
            <person name="Copeland A."/>
            <person name="Jando M."/>
            <person name="Mayilraj S."/>
            <person name="Glavina Del Rio T."/>
            <person name="Nolan M."/>
            <person name="Chen F."/>
            <person name="Lucas S."/>
            <person name="Tice H."/>
            <person name="Cheng J.F."/>
            <person name="Han C."/>
            <person name="Detter J.C."/>
            <person name="Bruce D."/>
            <person name="Goodwin L."/>
            <person name="Chain P."/>
            <person name="Pitluck S."/>
            <person name="Goker M."/>
            <person name="Ovchinikova G."/>
            <person name="Pati A."/>
            <person name="Ivanova N."/>
            <person name="Mavromatis K."/>
            <person name="Chen A."/>
            <person name="Palaniappan K."/>
            <person name="Land M."/>
            <person name="Hauser L."/>
            <person name="Chang Y.J."/>
            <person name="Jeffries C.D."/>
            <person name="Bristow J."/>
            <person name="Eisen J.A."/>
            <person name="Markowitz V."/>
            <person name="Hugenholtz P."/>
            <person name="Kyrpides N.C."/>
            <person name="Klenk H.P."/>
        </authorList>
    </citation>
    <scope>NUCLEOTIDE SEQUENCE [LARGE SCALE GENOMIC DNA]</scope>
    <source>
        <strain evidence="4">DSM 44728 / CIP 108903 / NRRL B-16338 / NBRC 102104 / LLR-40K-21</strain>
    </source>
</reference>
<dbReference type="KEGG" id="sna:Snas_4590"/>
<accession>D3Q6J1</accession>
<dbReference type="SUPFAM" id="SSF53474">
    <property type="entry name" value="alpha/beta-Hydrolases"/>
    <property type="match status" value="1"/>
</dbReference>
<dbReference type="Pfam" id="PF00561">
    <property type="entry name" value="Abhydrolase_1"/>
    <property type="match status" value="1"/>
</dbReference>
<dbReference type="AlphaFoldDB" id="D3Q6J1"/>
<dbReference type="RefSeq" id="WP_013019805.1">
    <property type="nucleotide sequence ID" value="NC_013947.1"/>
</dbReference>
<protein>
    <submittedName>
        <fullName evidence="3">Alpha/beta hydrolase fold protein</fullName>
    </submittedName>
</protein>
<evidence type="ECO:0000256" key="1">
    <source>
        <dbReference type="SAM" id="MobiDB-lite"/>
    </source>
</evidence>
<dbReference type="PANTHER" id="PTHR46438:SF11">
    <property type="entry name" value="LIPASE-RELATED"/>
    <property type="match status" value="1"/>
</dbReference>
<dbReference type="STRING" id="446470.Snas_4590"/>
<feature type="region of interest" description="Disordered" evidence="1">
    <location>
        <begin position="1"/>
        <end position="25"/>
    </location>
</feature>
<name>D3Q6J1_STANL</name>
<gene>
    <name evidence="3" type="ordered locus">Snas_4590</name>
</gene>
<dbReference type="GO" id="GO:0016787">
    <property type="term" value="F:hydrolase activity"/>
    <property type="evidence" value="ECO:0007669"/>
    <property type="project" value="UniProtKB-KW"/>
</dbReference>